<comment type="caution">
    <text evidence="1">The sequence shown here is derived from an EMBL/GenBank/DDBJ whole genome shotgun (WGS) entry which is preliminary data.</text>
</comment>
<protein>
    <submittedName>
        <fullName evidence="1">Glycosyltransferase family 2 protein</fullName>
    </submittedName>
</protein>
<keyword evidence="1" id="KW-0808">Transferase</keyword>
<dbReference type="RefSeq" id="WP_148765564.1">
    <property type="nucleotide sequence ID" value="NZ_VSRQ01000007.1"/>
</dbReference>
<organism evidence="1 2">
    <name type="scientific">Actinomadura decatromicini</name>
    <dbReference type="NCBI Taxonomy" id="2604572"/>
    <lineage>
        <taxon>Bacteria</taxon>
        <taxon>Bacillati</taxon>
        <taxon>Actinomycetota</taxon>
        <taxon>Actinomycetes</taxon>
        <taxon>Streptosporangiales</taxon>
        <taxon>Thermomonosporaceae</taxon>
        <taxon>Actinomadura</taxon>
    </lineage>
</organism>
<accession>A0A5D3FA23</accession>
<dbReference type="GO" id="GO:0016740">
    <property type="term" value="F:transferase activity"/>
    <property type="evidence" value="ECO:0007669"/>
    <property type="project" value="UniProtKB-KW"/>
</dbReference>
<dbReference type="SUPFAM" id="SSF53448">
    <property type="entry name" value="Nucleotide-diphospho-sugar transferases"/>
    <property type="match status" value="1"/>
</dbReference>
<dbReference type="AlphaFoldDB" id="A0A5D3FA23"/>
<name>A0A5D3FA23_9ACTN</name>
<dbReference type="InterPro" id="IPR029044">
    <property type="entry name" value="Nucleotide-diphossugar_trans"/>
</dbReference>
<gene>
    <name evidence="1" type="ORF">FXF68_31325</name>
</gene>
<keyword evidence="2" id="KW-1185">Reference proteome</keyword>
<dbReference type="Proteomes" id="UP000323505">
    <property type="component" value="Unassembled WGS sequence"/>
</dbReference>
<proteinExistence type="predicted"/>
<sequence length="233" mass="26142">MIVVVPIICLTNGRPECISKTIPSAQRHLSGVAGMVIVDDSGDPTYGQWLADEFIGGPWDGKVLHLPEPNGYWQAMRQVWALARHWAGPYDTTSFFLLEDDFTFNADVNLDALVGVLDSHPYLTQIALKRQPWFGNEHSHGGMIEALEAQGQTFTEATDGEHTWIEHRACFTGNPCLIPRRTFERDWPEGDWSESRFGKLLFADAGARGAYWGRRTDPPLVEHIGHHRVGTAY</sequence>
<evidence type="ECO:0000313" key="2">
    <source>
        <dbReference type="Proteomes" id="UP000323505"/>
    </source>
</evidence>
<dbReference type="EMBL" id="VSRQ01000007">
    <property type="protein sequence ID" value="TYK45171.1"/>
    <property type="molecule type" value="Genomic_DNA"/>
</dbReference>
<reference evidence="1 2" key="1">
    <citation type="submission" date="2019-08" db="EMBL/GenBank/DDBJ databases">
        <title>Actinomadura sp. nov. CYP1-5 isolated from mountain soil.</title>
        <authorList>
            <person name="Songsumanus A."/>
            <person name="Kuncharoen N."/>
            <person name="Kudo T."/>
            <person name="Yuki M."/>
            <person name="Igarashi Y."/>
            <person name="Tanasupawat S."/>
        </authorList>
    </citation>
    <scope>NUCLEOTIDE SEQUENCE [LARGE SCALE GENOMIC DNA]</scope>
    <source>
        <strain evidence="1 2">CYP1-5</strain>
    </source>
</reference>
<evidence type="ECO:0000313" key="1">
    <source>
        <dbReference type="EMBL" id="TYK45171.1"/>
    </source>
</evidence>